<sequence length="104" mass="12176">MPEMNQSKKLARWSLADASAVGHILVVQCQYCRITRRYLPDDILKFQKNTSVDRVRFRCQECGKRDYIHVSVYSPSSSDIGKLPVRRLVGMRDVKMPIWRDETM</sequence>
<organism evidence="1 2">
    <name type="scientific">Rhizobium ruizarguesonis</name>
    <dbReference type="NCBI Taxonomy" id="2081791"/>
    <lineage>
        <taxon>Bacteria</taxon>
        <taxon>Pseudomonadati</taxon>
        <taxon>Pseudomonadota</taxon>
        <taxon>Alphaproteobacteria</taxon>
        <taxon>Hyphomicrobiales</taxon>
        <taxon>Rhizobiaceae</taxon>
        <taxon>Rhizobium/Agrobacterium group</taxon>
        <taxon>Rhizobium</taxon>
    </lineage>
</organism>
<gene>
    <name evidence="1" type="ORF">ELG94_39560</name>
</gene>
<protein>
    <submittedName>
        <fullName evidence="1">Uncharacterized protein</fullName>
    </submittedName>
</protein>
<comment type="caution">
    <text evidence="1">The sequence shown here is derived from an EMBL/GenBank/DDBJ whole genome shotgun (WGS) entry which is preliminary data.</text>
</comment>
<proteinExistence type="predicted"/>
<name>A0AAE8Q4Q1_9HYPH</name>
<dbReference type="AlphaFoldDB" id="A0AAE8Q4Q1"/>
<dbReference type="RefSeq" id="WP_130776058.1">
    <property type="nucleotide sequence ID" value="NZ_SIKX01000009.1"/>
</dbReference>
<evidence type="ECO:0000313" key="2">
    <source>
        <dbReference type="Proteomes" id="UP000291892"/>
    </source>
</evidence>
<accession>A0AAE8Q4Q1</accession>
<dbReference type="EMBL" id="SIKX01000009">
    <property type="protein sequence ID" value="TBF00967.1"/>
    <property type="molecule type" value="Genomic_DNA"/>
</dbReference>
<reference evidence="1 2" key="1">
    <citation type="submission" date="2019-02" db="EMBL/GenBank/DDBJ databases">
        <title>The genomic architecture of introgression among sibling species of bacteria.</title>
        <authorList>
            <person name="Cavassim M.I.A."/>
            <person name="Moeskjaer S."/>
            <person name="Moslemi C."/>
            <person name="Fields B."/>
            <person name="Bachmann A."/>
            <person name="Vilhjalmsson B."/>
            <person name="Schierup M.H."/>
            <person name="Young J.P.W."/>
            <person name="Andersen S.U."/>
        </authorList>
    </citation>
    <scope>NUCLEOTIDE SEQUENCE [LARGE SCALE GENOMIC DNA]</scope>
    <source>
        <strain evidence="1 2">SM42</strain>
    </source>
</reference>
<dbReference type="Proteomes" id="UP000291892">
    <property type="component" value="Unassembled WGS sequence"/>
</dbReference>
<evidence type="ECO:0000313" key="1">
    <source>
        <dbReference type="EMBL" id="TBF00967.1"/>
    </source>
</evidence>